<dbReference type="PANTHER" id="PTHR48229:SF1">
    <property type="entry name" value="ALPHA METHYLACYL-COA RACEMASE-RELATED"/>
    <property type="match status" value="1"/>
</dbReference>
<name>I7GAZ3_MYCS2</name>
<dbReference type="InterPro" id="IPR052985">
    <property type="entry name" value="CoA-trans_III_biosynth/detox"/>
</dbReference>
<sequence>MEDVHTKELLVQPISHSTLVMAATESSQSSQSSQSSHFAASARGVRRRSAGTLPELEDLLTALRLDDAFTGDAVITGDDPLINSPHRLTTASATALLLGGAAAAAVWSARTGQQTDVAIDAVHALHHLHPTHFVTQQGHPMNVGAEYVAANGVFATRDGHHIMIEAGPPYQKLLNGYLEFFDCPNTKEALQHRIRQWDAEELETALAAAGLPGCRAFTPAQWRKHPQGALLARTPVITIDKIADGDPVPFSTTPTAPLTGTRVLDFTHVLAGPRSTQTLAEYGADVLHVSSPRYPDTLAQHLCVDRGKRCTYLDLARESDAERCGRGDSSAGVRCTQGGPIVATVTEPQTVAVNQLEDRRQPTTTLEGWRRFIEADAPEFELLDDLTWSQLDDDARTRYNEARVAHHSELVVVTTSAIESITNQGRLLTLLNQREIGARRGLIISGAAATGKTTAIKQLGRFHELRTRARFPGDDNRIPVVYVTAPPKGSPRKLAMEFARFLGLPMLNPRMNVTDISDAVCQVLIDARTDIVVVDEIHNLNLDTRAGEELSDHLKYFTEHLPATFVYAGIDVERSGLFTGTRGRQLAGRCGVIHTSAFPDAKEWRQLVAAMEGTLRLHSHPPGSLVAEARYLHRRTGGMIGSLAHLIRAAAIQAMLDGTEQVSRALMDTVLIDYAAHTAAARTAS</sequence>
<feature type="region of interest" description="Disordered" evidence="1">
    <location>
        <begin position="22"/>
        <end position="47"/>
    </location>
</feature>
<organism evidence="2 3">
    <name type="scientific">Mycolicibacterium smegmatis (strain ATCC 700084 / mc(2)155)</name>
    <name type="common">Mycobacterium smegmatis</name>
    <dbReference type="NCBI Taxonomy" id="246196"/>
    <lineage>
        <taxon>Bacteria</taxon>
        <taxon>Bacillati</taxon>
        <taxon>Actinomycetota</taxon>
        <taxon>Actinomycetes</taxon>
        <taxon>Mycobacteriales</taxon>
        <taxon>Mycobacteriaceae</taxon>
        <taxon>Mycolicibacterium</taxon>
    </lineage>
</organism>
<evidence type="ECO:0000256" key="1">
    <source>
        <dbReference type="SAM" id="MobiDB-lite"/>
    </source>
</evidence>
<evidence type="ECO:0000313" key="3">
    <source>
        <dbReference type="Proteomes" id="UP000006158"/>
    </source>
</evidence>
<accession>I7GAZ3</accession>
<dbReference type="GO" id="GO:0003824">
    <property type="term" value="F:catalytic activity"/>
    <property type="evidence" value="ECO:0007669"/>
    <property type="project" value="InterPro"/>
</dbReference>
<dbReference type="InterPro" id="IPR003673">
    <property type="entry name" value="CoA-Trfase_fam_III"/>
</dbReference>
<dbReference type="SUPFAM" id="SSF89796">
    <property type="entry name" value="CoA-transferase family III (CaiB/BaiF)"/>
    <property type="match status" value="2"/>
</dbReference>
<dbReference type="AlphaFoldDB" id="I7GAZ3"/>
<dbReference type="Gene3D" id="3.40.50.10540">
    <property type="entry name" value="Crotonobetainyl-coa:carnitine coa-transferase, domain 1"/>
    <property type="match status" value="1"/>
</dbReference>
<gene>
    <name evidence="2" type="ordered locus">MSMEI_3236</name>
</gene>
<evidence type="ECO:0000313" key="2">
    <source>
        <dbReference type="EMBL" id="AFP39699.1"/>
    </source>
</evidence>
<dbReference type="SUPFAM" id="SSF52540">
    <property type="entry name" value="P-loop containing nucleoside triphosphate hydrolases"/>
    <property type="match status" value="1"/>
</dbReference>
<reference evidence="2 3" key="2">
    <citation type="journal article" date="2009" name="Genome Res.">
        <title>Ortho-proteogenomics: multiple proteomes investigation through orthology and a new MS-based protocol.</title>
        <authorList>
            <person name="Gallien S."/>
            <person name="Perrodou E."/>
            <person name="Carapito C."/>
            <person name="Deshayes C."/>
            <person name="Reyrat J.M."/>
            <person name="Van Dorsselaer A."/>
            <person name="Poch O."/>
            <person name="Schaeffer C."/>
            <person name="Lecompte O."/>
        </authorList>
    </citation>
    <scope>NUCLEOTIDE SEQUENCE [LARGE SCALE GENOMIC DNA]</scope>
    <source>
        <strain evidence="3">ATCC 700084 / mc(2)155</strain>
    </source>
</reference>
<dbReference type="Pfam" id="PF05621">
    <property type="entry name" value="TniB"/>
    <property type="match status" value="1"/>
</dbReference>
<dbReference type="PATRIC" id="fig|246196.56.peg.3325"/>
<protein>
    <submittedName>
        <fullName evidence="2">ATP/GTP-binding protein</fullName>
    </submittedName>
</protein>
<dbReference type="Proteomes" id="UP000006158">
    <property type="component" value="Chromosome"/>
</dbReference>
<proteinExistence type="predicted"/>
<dbReference type="Pfam" id="PF02515">
    <property type="entry name" value="CoA_transf_3"/>
    <property type="match status" value="1"/>
</dbReference>
<reference evidence="2 3" key="1">
    <citation type="journal article" date="2007" name="Genome Biol.">
        <title>Interrupted coding sequences in Mycobacterium smegmatis: authentic mutations or sequencing errors?</title>
        <authorList>
            <person name="Deshayes C."/>
            <person name="Perrodou E."/>
            <person name="Gallien S."/>
            <person name="Euphrasie D."/>
            <person name="Schaeffer C."/>
            <person name="Van-Dorsselaer A."/>
            <person name="Poch O."/>
            <person name="Lecompte O."/>
            <person name="Reyrat J.M."/>
        </authorList>
    </citation>
    <scope>NUCLEOTIDE SEQUENCE [LARGE SCALE GENOMIC DNA]</scope>
    <source>
        <strain evidence="3">ATCC 700084 / mc(2)155</strain>
    </source>
</reference>
<dbReference type="InterPro" id="IPR023606">
    <property type="entry name" value="CoA-Trfase_III_dom_1_sf"/>
</dbReference>
<dbReference type="EMBL" id="CP001663">
    <property type="protein sequence ID" value="AFP39699.1"/>
    <property type="molecule type" value="Genomic_DNA"/>
</dbReference>
<dbReference type="InterPro" id="IPR008868">
    <property type="entry name" value="TniB"/>
</dbReference>
<dbReference type="Gene3D" id="3.40.50.300">
    <property type="entry name" value="P-loop containing nucleotide triphosphate hydrolases"/>
    <property type="match status" value="1"/>
</dbReference>
<feature type="compositionally biased region" description="Low complexity" evidence="1">
    <location>
        <begin position="26"/>
        <end position="43"/>
    </location>
</feature>
<dbReference type="PANTHER" id="PTHR48229">
    <property type="entry name" value="CAIB/BAIF FAMILY ENZYME (AFU_ORTHOLOGUE AFUA_1G05360)-RELATED"/>
    <property type="match status" value="1"/>
</dbReference>
<dbReference type="InterPro" id="IPR027417">
    <property type="entry name" value="P-loop_NTPase"/>
</dbReference>
<dbReference type="KEGG" id="msg:MSMEI_3236"/>